<dbReference type="RefSeq" id="WP_108142017.1">
    <property type="nucleotide sequence ID" value="NZ_QAXS01000036.1"/>
</dbReference>
<dbReference type="EMBL" id="SNXX01000025">
    <property type="protein sequence ID" value="TDP89229.1"/>
    <property type="molecule type" value="Genomic_DNA"/>
</dbReference>
<dbReference type="InterPro" id="IPR039246">
    <property type="entry name" value="Flagellar_FlgA"/>
</dbReference>
<dbReference type="NCBIfam" id="TIGR03170">
    <property type="entry name" value="flgA_cterm"/>
    <property type="match status" value="1"/>
</dbReference>
<dbReference type="Proteomes" id="UP000244089">
    <property type="component" value="Unassembled WGS sequence"/>
</dbReference>
<evidence type="ECO:0000313" key="4">
    <source>
        <dbReference type="Proteomes" id="UP000244089"/>
    </source>
</evidence>
<dbReference type="EMBL" id="QAXS01000036">
    <property type="protein sequence ID" value="PTV93800.1"/>
    <property type="molecule type" value="Genomic_DNA"/>
</dbReference>
<evidence type="ECO:0000259" key="1">
    <source>
        <dbReference type="Pfam" id="PF13144"/>
    </source>
</evidence>
<keyword evidence="2" id="KW-0966">Cell projection</keyword>
<proteinExistence type="predicted"/>
<evidence type="ECO:0000313" key="2">
    <source>
        <dbReference type="EMBL" id="PTV93800.1"/>
    </source>
</evidence>
<dbReference type="AlphaFoldDB" id="A0A2T5RGF3"/>
<dbReference type="CDD" id="cd11614">
    <property type="entry name" value="SAF_CpaB_FlgA_like"/>
    <property type="match status" value="1"/>
</dbReference>
<dbReference type="PANTHER" id="PTHR36307">
    <property type="entry name" value="FLAGELLA BASAL BODY P-RING FORMATION PROTEIN FLGA"/>
    <property type="match status" value="1"/>
</dbReference>
<dbReference type="Proteomes" id="UP000295176">
    <property type="component" value="Unassembled WGS sequence"/>
</dbReference>
<dbReference type="OrthoDB" id="2111534at2"/>
<accession>A0A2T5RGF3</accession>
<organism evidence="2 4">
    <name type="scientific">Halanaerobium saccharolyticum</name>
    <dbReference type="NCBI Taxonomy" id="43595"/>
    <lineage>
        <taxon>Bacteria</taxon>
        <taxon>Bacillati</taxon>
        <taxon>Bacillota</taxon>
        <taxon>Clostridia</taxon>
        <taxon>Halanaerobiales</taxon>
        <taxon>Halanaerobiaceae</taxon>
        <taxon>Halanaerobium</taxon>
    </lineage>
</organism>
<dbReference type="PANTHER" id="PTHR36307:SF1">
    <property type="entry name" value="FLAGELLA BASAL BODY P-RING FORMATION PROTEIN FLGA"/>
    <property type="match status" value="1"/>
</dbReference>
<keyword evidence="2" id="KW-0969">Cilium</keyword>
<sequence length="323" mass="35971">MKKIIIILTVLISISITFNAAAFEIEIKKEAEVNSAEIYLGEIAEIKAGGLSESALTELENLVLKSSPNPGYQKRLTRVLVDLSIQNLGYKKSQFNLKMPATVVVSRRSIEISEAEISALVEDYLKTKLDFAAEKIIIKSRNSAPELKIAAGDYQLKVAENQNLSLPDINLKLEVWQDGKKLRRLFYPVQVELLLEVLTAAKDLKSGAKIKKSDFTVQEKSISGAPEKIVQDWSEINASNVLLARNLNKGEILKSNNLKIPYVVKWGQKLNLKVNVNNINLSTFVEAKERGKIGEIITVENLNSGYQFQVEVVSPTEVKMISD</sequence>
<dbReference type="Pfam" id="PF13144">
    <property type="entry name" value="ChapFlgA"/>
    <property type="match status" value="1"/>
</dbReference>
<comment type="caution">
    <text evidence="2">The sequence shown here is derived from an EMBL/GenBank/DDBJ whole genome shotgun (WGS) entry which is preliminary data.</text>
</comment>
<evidence type="ECO:0000313" key="3">
    <source>
        <dbReference type="EMBL" id="TDP89229.1"/>
    </source>
</evidence>
<dbReference type="GO" id="GO:0044780">
    <property type="term" value="P:bacterial-type flagellum assembly"/>
    <property type="evidence" value="ECO:0007669"/>
    <property type="project" value="InterPro"/>
</dbReference>
<protein>
    <submittedName>
        <fullName evidence="2">Flagella basal body P-ring formation protein FlgA</fullName>
    </submittedName>
</protein>
<keyword evidence="2" id="KW-0282">Flagellum</keyword>
<dbReference type="Gene3D" id="2.30.30.760">
    <property type="match status" value="1"/>
</dbReference>
<name>A0A2T5RGF3_9FIRM</name>
<gene>
    <name evidence="3" type="ORF">C7957_1255</name>
    <name evidence="2" type="ORF">C8C76_1366</name>
</gene>
<evidence type="ECO:0000313" key="5">
    <source>
        <dbReference type="Proteomes" id="UP000295176"/>
    </source>
</evidence>
<dbReference type="InterPro" id="IPR017585">
    <property type="entry name" value="SAF_FlgA"/>
</dbReference>
<feature type="domain" description="Flagella basal body P-ring formation protein FlgA SAF" evidence="1">
    <location>
        <begin position="196"/>
        <end position="320"/>
    </location>
</feature>
<reference evidence="2 4" key="1">
    <citation type="submission" date="2018-04" db="EMBL/GenBank/DDBJ databases">
        <title>Subsurface microbial communities from deep shales in Ohio and West Virginia, USA.</title>
        <authorList>
            <person name="Wrighton K."/>
        </authorList>
    </citation>
    <scope>NUCLEOTIDE SEQUENCE [LARGE SCALE GENOMIC DNA]</scope>
    <source>
        <strain evidence="3 5">MSL 7</strain>
        <strain evidence="2 4">WC1</strain>
    </source>
</reference>
<dbReference type="Gene3D" id="3.90.1210.10">
    <property type="entry name" value="Antifreeze-like/N-acetylneuraminic acid synthase C-terminal domain"/>
    <property type="match status" value="1"/>
</dbReference>